<evidence type="ECO:0000256" key="1">
    <source>
        <dbReference type="SAM" id="MobiDB-lite"/>
    </source>
</evidence>
<reference evidence="2 3" key="1">
    <citation type="submission" date="2024-06" db="EMBL/GenBank/DDBJ databases">
        <title>The Natural Products Discovery Center: Release of the First 8490 Sequenced Strains for Exploring Actinobacteria Biosynthetic Diversity.</title>
        <authorList>
            <person name="Kalkreuter E."/>
            <person name="Kautsar S.A."/>
            <person name="Yang D."/>
            <person name="Bader C.D."/>
            <person name="Teijaro C.N."/>
            <person name="Fluegel L."/>
            <person name="Davis C.M."/>
            <person name="Simpson J.R."/>
            <person name="Lauterbach L."/>
            <person name="Steele A.D."/>
            <person name="Gui C."/>
            <person name="Meng S."/>
            <person name="Li G."/>
            <person name="Viehrig K."/>
            <person name="Ye F."/>
            <person name="Su P."/>
            <person name="Kiefer A.F."/>
            <person name="Nichols A."/>
            <person name="Cepeda A.J."/>
            <person name="Yan W."/>
            <person name="Fan B."/>
            <person name="Jiang Y."/>
            <person name="Adhikari A."/>
            <person name="Zheng C.-J."/>
            <person name="Schuster L."/>
            <person name="Cowan T.M."/>
            <person name="Smanski M.J."/>
            <person name="Chevrette M.G."/>
            <person name="De Carvalho L.P.S."/>
            <person name="Shen B."/>
        </authorList>
    </citation>
    <scope>NUCLEOTIDE SEQUENCE [LARGE SCALE GENOMIC DNA]</scope>
    <source>
        <strain evidence="2 3">NPDC050100</strain>
    </source>
</reference>
<evidence type="ECO:0000313" key="3">
    <source>
        <dbReference type="Proteomes" id="UP001551675"/>
    </source>
</evidence>
<comment type="caution">
    <text evidence="2">The sequence shown here is derived from an EMBL/GenBank/DDBJ whole genome shotgun (WGS) entry which is preliminary data.</text>
</comment>
<accession>A0ABV3GHI3</accession>
<name>A0ABV3GHI3_MICGL</name>
<protein>
    <submittedName>
        <fullName evidence="2">Uncharacterized protein</fullName>
    </submittedName>
</protein>
<proteinExistence type="predicted"/>
<feature type="region of interest" description="Disordered" evidence="1">
    <location>
        <begin position="1"/>
        <end position="21"/>
    </location>
</feature>
<gene>
    <name evidence="2" type="ORF">AB0I59_20980</name>
</gene>
<dbReference type="Proteomes" id="UP001551675">
    <property type="component" value="Unassembled WGS sequence"/>
</dbReference>
<keyword evidence="3" id="KW-1185">Reference proteome</keyword>
<dbReference type="RefSeq" id="WP_358135078.1">
    <property type="nucleotide sequence ID" value="NZ_JBFALK010000011.1"/>
</dbReference>
<organism evidence="2 3">
    <name type="scientific">Microtetraspora glauca</name>
    <dbReference type="NCBI Taxonomy" id="1996"/>
    <lineage>
        <taxon>Bacteria</taxon>
        <taxon>Bacillati</taxon>
        <taxon>Actinomycetota</taxon>
        <taxon>Actinomycetes</taxon>
        <taxon>Streptosporangiales</taxon>
        <taxon>Streptosporangiaceae</taxon>
        <taxon>Microtetraspora</taxon>
    </lineage>
</organism>
<evidence type="ECO:0000313" key="2">
    <source>
        <dbReference type="EMBL" id="MEV0971110.1"/>
    </source>
</evidence>
<dbReference type="EMBL" id="JBFALK010000011">
    <property type="protein sequence ID" value="MEV0971110.1"/>
    <property type="molecule type" value="Genomic_DNA"/>
</dbReference>
<sequence>MNRDDRTVGTVGTVPPIRGDEGRVHATTDVTVARAEGDTA</sequence>